<protein>
    <submittedName>
        <fullName evidence="1">Uncharacterized protein</fullName>
    </submittedName>
</protein>
<proteinExistence type="predicted"/>
<sequence>MPSYIKVGNRYPCVLYRPYITARRLYRVFSAECVRLLTLRRHISKHRLSVGASSSSFLPAPPESEFLDSACHGTFYCSSQNFRVSRYHVERTSANIEAADYTTAGCPALHTPYLSSSGLKPPIFHGKLVQRDQYTVTCFVRS</sequence>
<organism evidence="1 2">
    <name type="scientific">Armillaria ostoyae</name>
    <name type="common">Armillaria root rot fungus</name>
    <dbReference type="NCBI Taxonomy" id="47428"/>
    <lineage>
        <taxon>Eukaryota</taxon>
        <taxon>Fungi</taxon>
        <taxon>Dikarya</taxon>
        <taxon>Basidiomycota</taxon>
        <taxon>Agaricomycotina</taxon>
        <taxon>Agaricomycetes</taxon>
        <taxon>Agaricomycetidae</taxon>
        <taxon>Agaricales</taxon>
        <taxon>Marasmiineae</taxon>
        <taxon>Physalacriaceae</taxon>
        <taxon>Armillaria</taxon>
    </lineage>
</organism>
<gene>
    <name evidence="1" type="ORF">ARMOST_04973</name>
</gene>
<name>A0A284QYV4_ARMOS</name>
<dbReference type="AlphaFoldDB" id="A0A284QYV4"/>
<evidence type="ECO:0000313" key="1">
    <source>
        <dbReference type="EMBL" id="SJL01650.1"/>
    </source>
</evidence>
<keyword evidence="2" id="KW-1185">Reference proteome</keyword>
<reference evidence="2" key="1">
    <citation type="journal article" date="2017" name="Nat. Ecol. Evol.">
        <title>Genome expansion and lineage-specific genetic innovations in the forest pathogenic fungi Armillaria.</title>
        <authorList>
            <person name="Sipos G."/>
            <person name="Prasanna A.N."/>
            <person name="Walter M.C."/>
            <person name="O'Connor E."/>
            <person name="Balint B."/>
            <person name="Krizsan K."/>
            <person name="Kiss B."/>
            <person name="Hess J."/>
            <person name="Varga T."/>
            <person name="Slot J."/>
            <person name="Riley R."/>
            <person name="Boka B."/>
            <person name="Rigling D."/>
            <person name="Barry K."/>
            <person name="Lee J."/>
            <person name="Mihaltcheva S."/>
            <person name="LaButti K."/>
            <person name="Lipzen A."/>
            <person name="Waldron R."/>
            <person name="Moloney N.M."/>
            <person name="Sperisen C."/>
            <person name="Kredics L."/>
            <person name="Vagvoelgyi C."/>
            <person name="Patrignani A."/>
            <person name="Fitzpatrick D."/>
            <person name="Nagy I."/>
            <person name="Doyle S."/>
            <person name="Anderson J.B."/>
            <person name="Grigoriev I.V."/>
            <person name="Gueldener U."/>
            <person name="Muensterkoetter M."/>
            <person name="Nagy L.G."/>
        </authorList>
    </citation>
    <scope>NUCLEOTIDE SEQUENCE [LARGE SCALE GENOMIC DNA]</scope>
    <source>
        <strain evidence="2">C18/9</strain>
    </source>
</reference>
<dbReference type="EMBL" id="FUEG01000003">
    <property type="protein sequence ID" value="SJL01650.1"/>
    <property type="molecule type" value="Genomic_DNA"/>
</dbReference>
<accession>A0A284QYV4</accession>
<dbReference type="Proteomes" id="UP000219338">
    <property type="component" value="Unassembled WGS sequence"/>
</dbReference>
<evidence type="ECO:0000313" key="2">
    <source>
        <dbReference type="Proteomes" id="UP000219338"/>
    </source>
</evidence>